<dbReference type="Pfam" id="PF01494">
    <property type="entry name" value="FAD_binding_3"/>
    <property type="match status" value="1"/>
</dbReference>
<dbReference type="InterPro" id="IPR036188">
    <property type="entry name" value="FAD/NAD-bd_sf"/>
</dbReference>
<sequence length="412" mass="44341">MSAFASESSTKPLKVAIVGGGIAGLTAAAALRLEGHEIHVFEASPTNTELGAAVSLSANALRALNHIGFDLKQLRGCDMLGSYVSLALLGGEGRFNAWYDPLNTFGHYGLLCHRSDLHEELKRLATAEDRPGRPATIHLKAGWFTTRTSSSAQTESTHSAMRTSVLGYKQTAPPSGRAAFRCLLDLSKIDGCTEFDWIHAGPAGIRGVRPQNARGRSLVVYTCRDKTLLNIVASFPDLRDQDACSWKERATKEQLVAAFADFGPQFTKLLSLVDGPVHLWQIRSLPVIPVWVRGRTALIGDAAHATFPTLGQGSAMGIEDAVTVACLLPDGTPAALVPRSLAAYETLRKPRGEFVLTESVEQVTVPEKRGLYGRSREMQAYIAGHDAVKVARDYFETHLTGASESEGSCGTL</sequence>
<keyword evidence="8" id="KW-1185">Reference proteome</keyword>
<protein>
    <submittedName>
        <fullName evidence="7">FAD/NAD(P)-binding domain-containing protein</fullName>
    </submittedName>
</protein>
<name>A0AAD6UG61_9AGAR</name>
<dbReference type="EMBL" id="JARJCN010000004">
    <property type="protein sequence ID" value="KAJ7101323.1"/>
    <property type="molecule type" value="Genomic_DNA"/>
</dbReference>
<dbReference type="SUPFAM" id="SSF51905">
    <property type="entry name" value="FAD/NAD(P)-binding domain"/>
    <property type="match status" value="1"/>
</dbReference>
<comment type="caution">
    <text evidence="7">The sequence shown here is derived from an EMBL/GenBank/DDBJ whole genome shotgun (WGS) entry which is preliminary data.</text>
</comment>
<dbReference type="InterPro" id="IPR002938">
    <property type="entry name" value="FAD-bd"/>
</dbReference>
<keyword evidence="5" id="KW-0503">Monooxygenase</keyword>
<gene>
    <name evidence="7" type="ORF">B0H15DRAFT_943657</name>
</gene>
<evidence type="ECO:0000256" key="3">
    <source>
        <dbReference type="ARBA" id="ARBA00022827"/>
    </source>
</evidence>
<dbReference type="GO" id="GO:0004497">
    <property type="term" value="F:monooxygenase activity"/>
    <property type="evidence" value="ECO:0007669"/>
    <property type="project" value="UniProtKB-KW"/>
</dbReference>
<evidence type="ECO:0000256" key="4">
    <source>
        <dbReference type="ARBA" id="ARBA00023002"/>
    </source>
</evidence>
<dbReference type="Proteomes" id="UP001222325">
    <property type="component" value="Unassembled WGS sequence"/>
</dbReference>
<comment type="similarity">
    <text evidence="1">Belongs to the paxM FAD-dependent monooxygenase family.</text>
</comment>
<evidence type="ECO:0000313" key="7">
    <source>
        <dbReference type="EMBL" id="KAJ7101323.1"/>
    </source>
</evidence>
<organism evidence="7 8">
    <name type="scientific">Mycena belliarum</name>
    <dbReference type="NCBI Taxonomy" id="1033014"/>
    <lineage>
        <taxon>Eukaryota</taxon>
        <taxon>Fungi</taxon>
        <taxon>Dikarya</taxon>
        <taxon>Basidiomycota</taxon>
        <taxon>Agaricomycotina</taxon>
        <taxon>Agaricomycetes</taxon>
        <taxon>Agaricomycetidae</taxon>
        <taxon>Agaricales</taxon>
        <taxon>Marasmiineae</taxon>
        <taxon>Mycenaceae</taxon>
        <taxon>Mycena</taxon>
    </lineage>
</organism>
<evidence type="ECO:0000259" key="6">
    <source>
        <dbReference type="Pfam" id="PF01494"/>
    </source>
</evidence>
<reference evidence="7" key="1">
    <citation type="submission" date="2023-03" db="EMBL/GenBank/DDBJ databases">
        <title>Massive genome expansion in bonnet fungi (Mycena s.s.) driven by repeated elements and novel gene families across ecological guilds.</title>
        <authorList>
            <consortium name="Lawrence Berkeley National Laboratory"/>
            <person name="Harder C.B."/>
            <person name="Miyauchi S."/>
            <person name="Viragh M."/>
            <person name="Kuo A."/>
            <person name="Thoen E."/>
            <person name="Andreopoulos B."/>
            <person name="Lu D."/>
            <person name="Skrede I."/>
            <person name="Drula E."/>
            <person name="Henrissat B."/>
            <person name="Morin E."/>
            <person name="Kohler A."/>
            <person name="Barry K."/>
            <person name="LaButti K."/>
            <person name="Morin E."/>
            <person name="Salamov A."/>
            <person name="Lipzen A."/>
            <person name="Mereny Z."/>
            <person name="Hegedus B."/>
            <person name="Baldrian P."/>
            <person name="Stursova M."/>
            <person name="Weitz H."/>
            <person name="Taylor A."/>
            <person name="Grigoriev I.V."/>
            <person name="Nagy L.G."/>
            <person name="Martin F."/>
            <person name="Kauserud H."/>
        </authorList>
    </citation>
    <scope>NUCLEOTIDE SEQUENCE</scope>
    <source>
        <strain evidence="7">CBHHK173m</strain>
    </source>
</reference>
<dbReference type="PANTHER" id="PTHR13789:SF309">
    <property type="entry name" value="PUTATIVE (AFU_ORTHOLOGUE AFUA_6G14510)-RELATED"/>
    <property type="match status" value="1"/>
</dbReference>
<dbReference type="PRINTS" id="PR00420">
    <property type="entry name" value="RNGMNOXGNASE"/>
</dbReference>
<keyword evidence="4" id="KW-0560">Oxidoreductase</keyword>
<evidence type="ECO:0000256" key="1">
    <source>
        <dbReference type="ARBA" id="ARBA00007992"/>
    </source>
</evidence>
<proteinExistence type="inferred from homology"/>
<feature type="domain" description="FAD-binding" evidence="6">
    <location>
        <begin position="290"/>
        <end position="357"/>
    </location>
</feature>
<dbReference type="SUPFAM" id="SSF54373">
    <property type="entry name" value="FAD-linked reductases, C-terminal domain"/>
    <property type="match status" value="1"/>
</dbReference>
<keyword evidence="3" id="KW-0274">FAD</keyword>
<keyword evidence="2" id="KW-0285">Flavoprotein</keyword>
<accession>A0AAD6UG61</accession>
<dbReference type="Pfam" id="PF13450">
    <property type="entry name" value="NAD_binding_8"/>
    <property type="match status" value="1"/>
</dbReference>
<dbReference type="PANTHER" id="PTHR13789">
    <property type="entry name" value="MONOOXYGENASE"/>
    <property type="match status" value="1"/>
</dbReference>
<evidence type="ECO:0000313" key="8">
    <source>
        <dbReference type="Proteomes" id="UP001222325"/>
    </source>
</evidence>
<dbReference type="InterPro" id="IPR050493">
    <property type="entry name" value="FAD-dep_Monooxygenase_BioMet"/>
</dbReference>
<dbReference type="GO" id="GO:0071949">
    <property type="term" value="F:FAD binding"/>
    <property type="evidence" value="ECO:0007669"/>
    <property type="project" value="InterPro"/>
</dbReference>
<evidence type="ECO:0000256" key="2">
    <source>
        <dbReference type="ARBA" id="ARBA00022630"/>
    </source>
</evidence>
<dbReference type="AlphaFoldDB" id="A0AAD6UG61"/>
<evidence type="ECO:0000256" key="5">
    <source>
        <dbReference type="ARBA" id="ARBA00023033"/>
    </source>
</evidence>
<dbReference type="Gene3D" id="3.50.50.60">
    <property type="entry name" value="FAD/NAD(P)-binding domain"/>
    <property type="match status" value="1"/>
</dbReference>